<evidence type="ECO:0000256" key="7">
    <source>
        <dbReference type="ARBA" id="ARBA00022843"/>
    </source>
</evidence>
<feature type="region of interest" description="Disordered" evidence="16">
    <location>
        <begin position="400"/>
        <end position="426"/>
    </location>
</feature>
<dbReference type="Pfam" id="PF17171">
    <property type="entry name" value="GST_C_6"/>
    <property type="match status" value="1"/>
</dbReference>
<comment type="caution">
    <text evidence="20">The sequence shown here is derived from an EMBL/GenBank/DDBJ whole genome shotgun (WGS) entry which is preliminary data.</text>
</comment>
<evidence type="ECO:0000256" key="13">
    <source>
        <dbReference type="ARBA" id="ARBA00039748"/>
    </source>
</evidence>
<dbReference type="Gene3D" id="1.20.1050.10">
    <property type="match status" value="1"/>
</dbReference>
<protein>
    <recommendedName>
        <fullName evidence="13">Metaxin-1</fullName>
    </recommendedName>
    <alternativeName>
        <fullName evidence="14">Mitochondrial outer membrane import complex protein 1</fullName>
    </alternativeName>
</protein>
<dbReference type="PANTHER" id="PTHR12289">
    <property type="entry name" value="METAXIN RELATED"/>
    <property type="match status" value="1"/>
</dbReference>
<evidence type="ECO:0000256" key="4">
    <source>
        <dbReference type="ARBA" id="ARBA00022499"/>
    </source>
</evidence>
<reference evidence="20 21" key="1">
    <citation type="submission" date="2024-01" db="EMBL/GenBank/DDBJ databases">
        <authorList>
            <person name="Alioto T."/>
            <person name="Alioto T."/>
            <person name="Gomez Garrido J."/>
        </authorList>
    </citation>
    <scope>NUCLEOTIDE SEQUENCE [LARGE SCALE GENOMIC DNA]</scope>
</reference>
<dbReference type="InterPro" id="IPR033468">
    <property type="entry name" value="Metaxin_GST"/>
</dbReference>
<dbReference type="PANTHER" id="PTHR12289:SF34">
    <property type="entry name" value="METAXIN-1"/>
    <property type="match status" value="1"/>
</dbReference>
<dbReference type="Proteomes" id="UP001314229">
    <property type="component" value="Unassembled WGS sequence"/>
</dbReference>
<keyword evidence="21" id="KW-1185">Reference proteome</keyword>
<keyword evidence="6" id="KW-1000">Mitochondrion outer membrane</keyword>
<comment type="similarity">
    <text evidence="2">Belongs to the metaxin family.</text>
</comment>
<evidence type="ECO:0000256" key="12">
    <source>
        <dbReference type="ARBA" id="ARBA00037753"/>
    </source>
</evidence>
<comment type="function">
    <text evidence="12">Involved in transport of proteins into the mitochondrion. Essential for embryonic development.</text>
</comment>
<feature type="domain" description="Metaxin glutathione S-transferase" evidence="19">
    <location>
        <begin position="274"/>
        <end position="337"/>
    </location>
</feature>
<organism evidence="20 21">
    <name type="scientific">Scomber scombrus</name>
    <name type="common">Atlantic mackerel</name>
    <name type="synonym">Scomber vernalis</name>
    <dbReference type="NCBI Taxonomy" id="13677"/>
    <lineage>
        <taxon>Eukaryota</taxon>
        <taxon>Metazoa</taxon>
        <taxon>Chordata</taxon>
        <taxon>Craniata</taxon>
        <taxon>Vertebrata</taxon>
        <taxon>Euteleostomi</taxon>
        <taxon>Actinopterygii</taxon>
        <taxon>Neopterygii</taxon>
        <taxon>Teleostei</taxon>
        <taxon>Neoteleostei</taxon>
        <taxon>Acanthomorphata</taxon>
        <taxon>Pelagiaria</taxon>
        <taxon>Scombriformes</taxon>
        <taxon>Scombridae</taxon>
        <taxon>Scomber</taxon>
    </lineage>
</organism>
<keyword evidence="5 17" id="KW-0812">Transmembrane</keyword>
<gene>
    <name evidence="20" type="ORF">FSCOSCO3_A004964</name>
</gene>
<dbReference type="InterPro" id="IPR050931">
    <property type="entry name" value="Mito_Protein_Transport_Metaxin"/>
</dbReference>
<keyword evidence="8" id="KW-0653">Protein transport</keyword>
<keyword evidence="7" id="KW-0832">Ubl conjugation</keyword>
<evidence type="ECO:0000313" key="20">
    <source>
        <dbReference type="EMBL" id="CAK6984093.1"/>
    </source>
</evidence>
<dbReference type="GO" id="GO:0015031">
    <property type="term" value="P:protein transport"/>
    <property type="evidence" value="ECO:0007669"/>
    <property type="project" value="UniProtKB-KW"/>
</dbReference>
<evidence type="ECO:0000256" key="16">
    <source>
        <dbReference type="SAM" id="MobiDB-lite"/>
    </source>
</evidence>
<name>A0AAV1QKS6_SCOSC</name>
<evidence type="ECO:0000256" key="15">
    <source>
        <dbReference type="ARBA" id="ARBA00046575"/>
    </source>
</evidence>
<feature type="domain" description="Mitochondrial outer membrane transport complex Sam37/metaxin N-terminal" evidence="18">
    <location>
        <begin position="177"/>
        <end position="244"/>
    </location>
</feature>
<proteinExistence type="inferred from homology"/>
<evidence type="ECO:0000256" key="17">
    <source>
        <dbReference type="SAM" id="Phobius"/>
    </source>
</evidence>
<sequence length="426" mass="48087">MHRRTSVLRGCTAAHLSSEDAPPHICPQRMHRRTSVLRGCTAAHLSSEDAPPHICTQRMHRRTSVLRGCTAAHLSSEDAPPHICPQRMHRRTSVLRGCTAAHLSSEDAPPHICPQRMHRRTSVLRGCTAAHLSSEDAPPHICPQRMHRRTSVLRGCTAAHLSSEDAPPHICPQMIHSKYNADYDLSAKEGADSLAFISLLEEKLMPALIYTFWVEPKNYVDVTRRWYAEHMPFPFNFFLPGRMQRTQLEKLRLLRGDESLEAGEELEKELFRDATECMNLLSQRLGSQKFFFGDSPSSLDAYVFGHLAPILKSKLPNGKLQQHLKSLDNLTNFCTNILLLYFPRDGRESSSQKTSSQPEGGDFDHVPNKRRKQFMSVLVALGAMLSYALLTGMVSIQHAHQEALEEPPDLQTLRAQDHEEDEEEDG</sequence>
<keyword evidence="10" id="KW-0496">Mitochondrion</keyword>
<evidence type="ECO:0000256" key="14">
    <source>
        <dbReference type="ARBA" id="ARBA00042095"/>
    </source>
</evidence>
<evidence type="ECO:0000259" key="18">
    <source>
        <dbReference type="Pfam" id="PF10568"/>
    </source>
</evidence>
<dbReference type="SUPFAM" id="SSF47616">
    <property type="entry name" value="GST C-terminal domain-like"/>
    <property type="match status" value="1"/>
</dbReference>
<evidence type="ECO:0000256" key="8">
    <source>
        <dbReference type="ARBA" id="ARBA00022927"/>
    </source>
</evidence>
<dbReference type="CDD" id="cd03212">
    <property type="entry name" value="GST_C_Metaxin1_3"/>
    <property type="match status" value="1"/>
</dbReference>
<evidence type="ECO:0000259" key="19">
    <source>
        <dbReference type="Pfam" id="PF17171"/>
    </source>
</evidence>
<dbReference type="InterPro" id="IPR019564">
    <property type="entry name" value="Sam37/metaxin_N"/>
</dbReference>
<evidence type="ECO:0000313" key="21">
    <source>
        <dbReference type="Proteomes" id="UP001314229"/>
    </source>
</evidence>
<dbReference type="InterPro" id="IPR036282">
    <property type="entry name" value="Glutathione-S-Trfase_C_sf"/>
</dbReference>
<keyword evidence="11 17" id="KW-0472">Membrane</keyword>
<feature type="region of interest" description="Disordered" evidence="16">
    <location>
        <begin position="348"/>
        <end position="367"/>
    </location>
</feature>
<evidence type="ECO:0000256" key="1">
    <source>
        <dbReference type="ARBA" id="ARBA00004294"/>
    </source>
</evidence>
<evidence type="ECO:0000256" key="3">
    <source>
        <dbReference type="ARBA" id="ARBA00022448"/>
    </source>
</evidence>
<dbReference type="EMBL" id="CAWUFR010001605">
    <property type="protein sequence ID" value="CAK6984093.1"/>
    <property type="molecule type" value="Genomic_DNA"/>
</dbReference>
<feature type="transmembrane region" description="Helical" evidence="17">
    <location>
        <begin position="374"/>
        <end position="396"/>
    </location>
</feature>
<dbReference type="Pfam" id="PF10568">
    <property type="entry name" value="Tom37"/>
    <property type="match status" value="1"/>
</dbReference>
<keyword evidence="4" id="KW-1017">Isopeptide bond</keyword>
<accession>A0AAV1QKS6</accession>
<evidence type="ECO:0000256" key="5">
    <source>
        <dbReference type="ARBA" id="ARBA00022692"/>
    </source>
</evidence>
<evidence type="ECO:0000256" key="9">
    <source>
        <dbReference type="ARBA" id="ARBA00022989"/>
    </source>
</evidence>
<evidence type="ECO:0000256" key="11">
    <source>
        <dbReference type="ARBA" id="ARBA00023136"/>
    </source>
</evidence>
<dbReference type="AlphaFoldDB" id="A0AAV1QKS6"/>
<evidence type="ECO:0000256" key="2">
    <source>
        <dbReference type="ARBA" id="ARBA00009170"/>
    </source>
</evidence>
<comment type="subunit">
    <text evidence="15">Interacts with MTX2/metaxin-2. Associates with the mitochondrial contact site and cristae organizing system (MICOS) complex, composed of at least MICOS10/MIC10, CHCHD3/MIC19, CHCHD6/MIC25, APOOL/MIC27, IMMT/MIC60, APOO/MIC23/MIC26 and QIL1/MIC13. This complex was also known under the names MINOS or MitOS complex. The MICOS complex associates with mitochondrial outer membrane proteins SAMM50, MTX1 and MTX2 (together described as components of the mitochondrial outer membrane sorting assembly machinery (SAM) complex) and DNAJC11, mitochondrial inner membrane protein TMEM11 and with HSPA9. The MICOS and SAM complexes together with DNAJC11 are part of a large protein complex spanning both membranes termed the mitochondrial intermembrane space bridging (MIB) complex. Interacts with ARMC1.</text>
</comment>
<keyword evidence="9 17" id="KW-1133">Transmembrane helix</keyword>
<evidence type="ECO:0000256" key="10">
    <source>
        <dbReference type="ARBA" id="ARBA00023128"/>
    </source>
</evidence>
<keyword evidence="3" id="KW-0813">Transport</keyword>
<dbReference type="GO" id="GO:0001401">
    <property type="term" value="C:SAM complex"/>
    <property type="evidence" value="ECO:0007669"/>
    <property type="project" value="InterPro"/>
</dbReference>
<evidence type="ECO:0000256" key="6">
    <source>
        <dbReference type="ARBA" id="ARBA00022787"/>
    </source>
</evidence>
<dbReference type="GO" id="GO:0007005">
    <property type="term" value="P:mitochondrion organization"/>
    <property type="evidence" value="ECO:0007669"/>
    <property type="project" value="TreeGrafter"/>
</dbReference>
<comment type="subcellular location">
    <subcellularLocation>
        <location evidence="1">Mitochondrion outer membrane</location>
    </subcellularLocation>
</comment>